<dbReference type="STRING" id="763034.HMPREF9446_01777"/>
<evidence type="ECO:0000256" key="1">
    <source>
        <dbReference type="SAM" id="Phobius"/>
    </source>
</evidence>
<accession>F3PSR5</accession>
<dbReference type="GeneID" id="86049400"/>
<feature type="transmembrane region" description="Helical" evidence="1">
    <location>
        <begin position="287"/>
        <end position="305"/>
    </location>
</feature>
<keyword evidence="1" id="KW-1133">Transmembrane helix</keyword>
<keyword evidence="1" id="KW-0812">Transmembrane</keyword>
<keyword evidence="1" id="KW-0472">Membrane</keyword>
<sequence>MKGSRWFTIGIVAFLLLMFAVECRLPKKFVWTPTFGHRDKQPFGCHVFDELLASSLPDGYSVSGETLYRLEQEDTVTRRGIMVLAGNLHLSDTDVRALLGMAERGDKVLLAAGSFGRLLKDTLGFESSYSYFNPADFKRYASSLLSRDSLHWVGDSAVYPARTFYFYPQLCSTYFWADSLPMKRLAERTVMADEFVHQTDSVPSDTVYRVPVAMSCPWGKGEIVLVSTPLIFTNYGVLDKDNVTYVFRLLSHIGGVPIIRTEAYMEEAGQVRTSPFRYFLSQKPLRWALYLALASVLLFMIFTARRRQRAIPVIREPENKSLEFMELIGTLYYQKKDHADLVRKKYLYFAEELRREIQVDVEEVADDERSFDRIAQKTGMEVSGISHFIREVRPVIYGAHPISVEQMKRYIDKMNEIISHI</sequence>
<dbReference type="Proteomes" id="UP000003416">
    <property type="component" value="Unassembled WGS sequence"/>
</dbReference>
<dbReference type="InterPro" id="IPR025646">
    <property type="entry name" value="DUF4350"/>
</dbReference>
<evidence type="ECO:0000313" key="4">
    <source>
        <dbReference type="Proteomes" id="UP000003416"/>
    </source>
</evidence>
<comment type="caution">
    <text evidence="3">The sequence shown here is derived from an EMBL/GenBank/DDBJ whole genome shotgun (WGS) entry which is preliminary data.</text>
</comment>
<dbReference type="Pfam" id="PF14258">
    <property type="entry name" value="DUF4350"/>
    <property type="match status" value="1"/>
</dbReference>
<dbReference type="eggNOG" id="ENOG502Z8TX">
    <property type="taxonomic scope" value="Bacteria"/>
</dbReference>
<name>F3PSR5_9BACE</name>
<dbReference type="EMBL" id="AFBN01000032">
    <property type="protein sequence ID" value="EGF57350.1"/>
    <property type="molecule type" value="Genomic_DNA"/>
</dbReference>
<organism evidence="3 4">
    <name type="scientific">Bacteroides fluxus YIT 12057</name>
    <dbReference type="NCBI Taxonomy" id="763034"/>
    <lineage>
        <taxon>Bacteria</taxon>
        <taxon>Pseudomonadati</taxon>
        <taxon>Bacteroidota</taxon>
        <taxon>Bacteroidia</taxon>
        <taxon>Bacteroidales</taxon>
        <taxon>Bacteroidaceae</taxon>
        <taxon>Bacteroides</taxon>
    </lineage>
</organism>
<feature type="domain" description="DUF4350" evidence="2">
    <location>
        <begin position="39"/>
        <end position="250"/>
    </location>
</feature>
<evidence type="ECO:0000259" key="2">
    <source>
        <dbReference type="Pfam" id="PF14258"/>
    </source>
</evidence>
<dbReference type="HOGENOM" id="CLU_036786_0_0_10"/>
<gene>
    <name evidence="3" type="ORF">HMPREF9446_01777</name>
</gene>
<protein>
    <recommendedName>
        <fullName evidence="2">DUF4350 domain-containing protein</fullName>
    </recommendedName>
</protein>
<evidence type="ECO:0000313" key="3">
    <source>
        <dbReference type="EMBL" id="EGF57350.1"/>
    </source>
</evidence>
<reference evidence="3 4" key="1">
    <citation type="submission" date="2011-02" db="EMBL/GenBank/DDBJ databases">
        <authorList>
            <person name="Weinstock G."/>
            <person name="Sodergren E."/>
            <person name="Clifton S."/>
            <person name="Fulton L."/>
            <person name="Fulton B."/>
            <person name="Courtney L."/>
            <person name="Fronick C."/>
            <person name="Harrison M."/>
            <person name="Strong C."/>
            <person name="Farmer C."/>
            <person name="Delahaunty K."/>
            <person name="Markovic C."/>
            <person name="Hall O."/>
            <person name="Minx P."/>
            <person name="Tomlinson C."/>
            <person name="Mitreva M."/>
            <person name="Hou S."/>
            <person name="Chen J."/>
            <person name="Wollam A."/>
            <person name="Pepin K.H."/>
            <person name="Johnson M."/>
            <person name="Bhonagiri V."/>
            <person name="Zhang X."/>
            <person name="Suruliraj S."/>
            <person name="Warren W."/>
            <person name="Chinwalla A."/>
            <person name="Mardis E.R."/>
            <person name="Wilson R.K."/>
        </authorList>
    </citation>
    <scope>NUCLEOTIDE SEQUENCE [LARGE SCALE GENOMIC DNA]</scope>
    <source>
        <strain evidence="3 4">YIT 12057</strain>
    </source>
</reference>
<proteinExistence type="predicted"/>
<keyword evidence="4" id="KW-1185">Reference proteome</keyword>
<dbReference type="RefSeq" id="WP_009125059.1">
    <property type="nucleotide sequence ID" value="NZ_GL882629.1"/>
</dbReference>
<dbReference type="AlphaFoldDB" id="F3PSR5"/>